<accession>A0AAV4A7B3</accession>
<reference evidence="1 2" key="1">
    <citation type="journal article" date="2021" name="Elife">
        <title>Chloroplast acquisition without the gene transfer in kleptoplastic sea slugs, Plakobranchus ocellatus.</title>
        <authorList>
            <person name="Maeda T."/>
            <person name="Takahashi S."/>
            <person name="Yoshida T."/>
            <person name="Shimamura S."/>
            <person name="Takaki Y."/>
            <person name="Nagai Y."/>
            <person name="Toyoda A."/>
            <person name="Suzuki Y."/>
            <person name="Arimoto A."/>
            <person name="Ishii H."/>
            <person name="Satoh N."/>
            <person name="Nishiyama T."/>
            <person name="Hasebe M."/>
            <person name="Maruyama T."/>
            <person name="Minagawa J."/>
            <person name="Obokata J."/>
            <person name="Shigenobu S."/>
        </authorList>
    </citation>
    <scope>NUCLEOTIDE SEQUENCE [LARGE SCALE GENOMIC DNA]</scope>
</reference>
<sequence>MDGNEFFLSEGSMAERTMVCATIRSPGVHGWRTRVELDLEERHSVDKMRCKICGLESRSRSNSSRGWTWLVTSSRCWTRRRQREAVSDGSFLYNMYTEPDPDHSGAAAPESTDLCEHRSWLEKRQK</sequence>
<protein>
    <submittedName>
        <fullName evidence="1">Uncharacterized protein</fullName>
    </submittedName>
</protein>
<dbReference type="EMBL" id="BLXT01003724">
    <property type="protein sequence ID" value="GFO03275.1"/>
    <property type="molecule type" value="Genomic_DNA"/>
</dbReference>
<comment type="caution">
    <text evidence="1">The sequence shown here is derived from an EMBL/GenBank/DDBJ whole genome shotgun (WGS) entry which is preliminary data.</text>
</comment>
<organism evidence="1 2">
    <name type="scientific">Plakobranchus ocellatus</name>
    <dbReference type="NCBI Taxonomy" id="259542"/>
    <lineage>
        <taxon>Eukaryota</taxon>
        <taxon>Metazoa</taxon>
        <taxon>Spiralia</taxon>
        <taxon>Lophotrochozoa</taxon>
        <taxon>Mollusca</taxon>
        <taxon>Gastropoda</taxon>
        <taxon>Heterobranchia</taxon>
        <taxon>Euthyneura</taxon>
        <taxon>Panpulmonata</taxon>
        <taxon>Sacoglossa</taxon>
        <taxon>Placobranchoidea</taxon>
        <taxon>Plakobranchidae</taxon>
        <taxon>Plakobranchus</taxon>
    </lineage>
</organism>
<dbReference type="AlphaFoldDB" id="A0AAV4A7B3"/>
<keyword evidence="2" id="KW-1185">Reference proteome</keyword>
<proteinExistence type="predicted"/>
<gene>
    <name evidence="1" type="ORF">PoB_002978000</name>
</gene>
<name>A0AAV4A7B3_9GAST</name>
<evidence type="ECO:0000313" key="2">
    <source>
        <dbReference type="Proteomes" id="UP000735302"/>
    </source>
</evidence>
<evidence type="ECO:0000313" key="1">
    <source>
        <dbReference type="EMBL" id="GFO03275.1"/>
    </source>
</evidence>
<dbReference type="Proteomes" id="UP000735302">
    <property type="component" value="Unassembled WGS sequence"/>
</dbReference>